<evidence type="ECO:0000256" key="5">
    <source>
        <dbReference type="ARBA" id="ARBA00022837"/>
    </source>
</evidence>
<dbReference type="GO" id="GO:0046872">
    <property type="term" value="F:metal ion binding"/>
    <property type="evidence" value="ECO:0007669"/>
    <property type="project" value="UniProtKB-KW"/>
</dbReference>
<proteinExistence type="inferred from homology"/>
<dbReference type="KEGG" id="mei:Msip34_2593"/>
<evidence type="ECO:0000256" key="4">
    <source>
        <dbReference type="ARBA" id="ARBA00022723"/>
    </source>
</evidence>
<comment type="subcellular location">
    <subcellularLocation>
        <location evidence="1">Fimbrium</location>
    </subcellularLocation>
</comment>
<dbReference type="InterPro" id="IPR018391">
    <property type="entry name" value="PQQ_b-propeller_rpt"/>
</dbReference>
<evidence type="ECO:0000256" key="3">
    <source>
        <dbReference type="ARBA" id="ARBA00022558"/>
    </source>
</evidence>
<evidence type="ECO:0000313" key="11">
    <source>
        <dbReference type="Proteomes" id="UP000002743"/>
    </source>
</evidence>
<keyword evidence="4" id="KW-0479">Metal-binding</keyword>
<sequence precursor="true">MLNRKQGICMSVFLAWLGLALPAAAALTDIASAPISNNSGTVVKPNVMFVLDDSGSMDFNYLPDNVGNSNSAGTIYNCRRMSSGSTECAGGRDDGAAMTEGGDPPFYSFYHNATYYNPNITYTPPVNPCDPTSNLPSQTTWTAVRTNGHTMNTSCGQTSGTVNIQTAFPERVYCNSNGTTCKRNGIDYRSSGSYDDYDFPDNDRTNPYTSTTGTYRYPTTINSNPHYYSITPIEYCTRADLKTCNVQTAATTTYSFPAYVRYCNSNTNAGTASNPATGSCQAAFNLSAGFRYARYGKFRRVNIVSGATFPKADSRTDCSGSNCSYTEEMNNFANWYAYYRTRMMNMKSSAGRAFSSLDDAYRVGFITLNTASSKFLKLDTFNATNKKTWYQRLYGMDPSGGTPLREALSRVGRYYGGKTNGINSMTTDDPMQYSCQQNFTILTTDGYWNGNAGVQLDGTSAIGNQDNTNTGYAKRSDGVYDGGLAGSTNTLADVALYYYQTDLRPSMPASDLLKSPTDNNNQQHMVTFTLGLGLNGELEYDPYYQTPQGDFKDIIDGGKNWPVPVADTLTAVDDLWHAAVNGRGQYFSASDPSAVTSGLQTALAAVNTKSTDASAATTSSPNLTSGDNYAFNATYRTVKWDGEIVAGTVDLTTGLATSANLWSAQSQLDAKGGIDTDTRIIYKMNTSRALVPFNTANLTSSEVLLFTNQCSKLSQCPVLNSATQTIANNATNLINFLRGQSQHENVGSNPQASKAFRDRDHVLGDLANSTPAYVKAPRYNFGDYVSPSYGAFKIANANRGSTLYVGGNDGMLHAFNADTGAERWAFVPRVVMPNMYALADKNYSSKHKYYVDGSPIVMDIYAGGSWKTILVGGLNAGGRGYYALDVTDPTAPRGLWEFCSDSTYCDVADENLGYSFGNAVIGKLPNGTWVVMVTSGYNNVTPGDGKGYLYVLNALTGALITKISTGVGDTTTPSGLSRISGWADNPNADATITQVYGGDLQGNVWRFNMSDNTVSRLAQLKYGNTAQPITTRPQLGAISGSSAHIVYVATGAYLGLTDLATTGVQSIYALRDTGTSISNPRANPITITKSGNTAIVSGTGVNGSWYADLPTTGERVFVNPQLALGTLVVTSGIPSGDACSPGGDSWIYFFDYKTGRFTTASSSAQGSYNSSGGLITGLSLYTLPNGTLRYSTSTVGGDTNAPMVTGGPGFTPTSGQIPTRSSWREITTE</sequence>
<dbReference type="OrthoDB" id="7156875at2"/>
<dbReference type="InterPro" id="IPR011047">
    <property type="entry name" value="Quinoprotein_ADH-like_sf"/>
</dbReference>
<reference evidence="11" key="1">
    <citation type="submission" date="2009-07" db="EMBL/GenBank/DDBJ databases">
        <title>Complete sequence of chromosome of Methylovorus sp. SIP3-4.</title>
        <authorList>
            <person name="Lucas S."/>
            <person name="Copeland A."/>
            <person name="Lapidus A."/>
            <person name="Glavina del Rio T."/>
            <person name="Tice H."/>
            <person name="Bruce D."/>
            <person name="Goodwin L."/>
            <person name="Pitluck S."/>
            <person name="Clum A."/>
            <person name="Larimer F."/>
            <person name="Land M."/>
            <person name="Hauser L."/>
            <person name="Kyrpides N."/>
            <person name="Mikhailova N."/>
            <person name="Kayluzhnaya M."/>
            <person name="Chistoserdova L."/>
        </authorList>
    </citation>
    <scope>NUCLEOTIDE SEQUENCE [LARGE SCALE GENOMIC DNA]</scope>
    <source>
        <strain evidence="11">SIP3-4</strain>
    </source>
</reference>
<evidence type="ECO:0000256" key="7">
    <source>
        <dbReference type="SAM" id="MobiDB-lite"/>
    </source>
</evidence>
<keyword evidence="6" id="KW-0281">Fimbrium</keyword>
<dbReference type="InterPro" id="IPR036465">
    <property type="entry name" value="vWFA_dom_sf"/>
</dbReference>
<feature type="chain" id="PRO_5002973842" evidence="8">
    <location>
        <begin position="26"/>
        <end position="1229"/>
    </location>
</feature>
<evidence type="ECO:0000256" key="1">
    <source>
        <dbReference type="ARBA" id="ARBA00004561"/>
    </source>
</evidence>
<evidence type="ECO:0000313" key="10">
    <source>
        <dbReference type="EMBL" id="ACT51830.1"/>
    </source>
</evidence>
<dbReference type="SMART" id="SM00564">
    <property type="entry name" value="PQQ"/>
    <property type="match status" value="2"/>
</dbReference>
<dbReference type="InterPro" id="IPR015943">
    <property type="entry name" value="WD40/YVTN_repeat-like_dom_sf"/>
</dbReference>
<evidence type="ECO:0000256" key="8">
    <source>
        <dbReference type="SAM" id="SignalP"/>
    </source>
</evidence>
<keyword evidence="8" id="KW-0732">Signal</keyword>
<dbReference type="Gene3D" id="3.40.50.410">
    <property type="entry name" value="von Willebrand factor, type A domain"/>
    <property type="match status" value="1"/>
</dbReference>
<dbReference type="EMBL" id="CP001674">
    <property type="protein sequence ID" value="ACT51830.1"/>
    <property type="molecule type" value="Genomic_DNA"/>
</dbReference>
<dbReference type="AlphaFoldDB" id="C6XB60"/>
<feature type="compositionally biased region" description="Polar residues" evidence="7">
    <location>
        <begin position="1211"/>
        <end position="1221"/>
    </location>
</feature>
<evidence type="ECO:0000256" key="6">
    <source>
        <dbReference type="ARBA" id="ARBA00023263"/>
    </source>
</evidence>
<accession>C6XB60</accession>
<protein>
    <submittedName>
        <fullName evidence="10">Pyrrolo-quinoline quinone</fullName>
    </submittedName>
</protein>
<evidence type="ECO:0000256" key="2">
    <source>
        <dbReference type="ARBA" id="ARBA00008387"/>
    </source>
</evidence>
<keyword evidence="5" id="KW-0106">Calcium</keyword>
<gene>
    <name evidence="10" type="ordered locus">Msip34_2593</name>
</gene>
<feature type="region of interest" description="Disordered" evidence="7">
    <location>
        <begin position="1199"/>
        <end position="1229"/>
    </location>
</feature>
<dbReference type="Proteomes" id="UP000002743">
    <property type="component" value="Chromosome"/>
</dbReference>
<organism evidence="10 11">
    <name type="scientific">Methylovorus glucosotrophus (strain SIP3-4)</name>
    <dbReference type="NCBI Taxonomy" id="582744"/>
    <lineage>
        <taxon>Bacteria</taxon>
        <taxon>Pseudomonadati</taxon>
        <taxon>Pseudomonadota</taxon>
        <taxon>Betaproteobacteria</taxon>
        <taxon>Nitrosomonadales</taxon>
        <taxon>Methylophilaceae</taxon>
        <taxon>Methylovorus</taxon>
    </lineage>
</organism>
<keyword evidence="11" id="KW-1185">Reference proteome</keyword>
<dbReference type="SUPFAM" id="SSF53300">
    <property type="entry name" value="vWA-like"/>
    <property type="match status" value="1"/>
</dbReference>
<reference evidence="10 11" key="2">
    <citation type="journal article" date="2011" name="J. Bacteriol.">
        <title>Genomes of three methylotrophs from a single niche uncover genetic and metabolic divergence of Methylophilaceae.</title>
        <authorList>
            <person name="Lapidus A."/>
            <person name="Clum A."/>
            <person name="Labutti K."/>
            <person name="Kaluzhnaya M.G."/>
            <person name="Lim S."/>
            <person name="Beck D.A."/>
            <person name="Glavina Del Rio T."/>
            <person name="Nolan M."/>
            <person name="Mavromatis K."/>
            <person name="Huntemann M."/>
            <person name="Lucas S."/>
            <person name="Lidstrom M.E."/>
            <person name="Ivanova N."/>
            <person name="Chistoserdova L."/>
        </authorList>
    </citation>
    <scope>NUCLEOTIDE SEQUENCE [LARGE SCALE GENOMIC DNA]</scope>
    <source>
        <strain evidence="10 11">SIP3-4</strain>
    </source>
</reference>
<dbReference type="SUPFAM" id="SSF50998">
    <property type="entry name" value="Quinoprotein alcohol dehydrogenase-like"/>
    <property type="match status" value="1"/>
</dbReference>
<evidence type="ECO:0000259" key="9">
    <source>
        <dbReference type="Pfam" id="PF05567"/>
    </source>
</evidence>
<feature type="signal peptide" evidence="8">
    <location>
        <begin position="1"/>
        <end position="25"/>
    </location>
</feature>
<dbReference type="STRING" id="582744.Msip34_2593"/>
<dbReference type="HOGENOM" id="CLU_001890_1_1_4"/>
<dbReference type="Pfam" id="PF05567">
    <property type="entry name" value="T4P_PilY1"/>
    <property type="match status" value="1"/>
</dbReference>
<comment type="similarity">
    <text evidence="2">Belongs to the PilY1 family.</text>
</comment>
<dbReference type="InterPro" id="IPR008707">
    <property type="entry name" value="B-propeller_PilY1"/>
</dbReference>
<dbReference type="eggNOG" id="COG3419">
    <property type="taxonomic scope" value="Bacteria"/>
</dbReference>
<feature type="domain" description="PilY1 beta-propeller" evidence="9">
    <location>
        <begin position="763"/>
        <end position="1073"/>
    </location>
</feature>
<keyword evidence="3" id="KW-1029">Fimbrium biogenesis</keyword>
<dbReference type="GO" id="GO:0009289">
    <property type="term" value="C:pilus"/>
    <property type="evidence" value="ECO:0007669"/>
    <property type="project" value="UniProtKB-SubCell"/>
</dbReference>
<dbReference type="Gene3D" id="2.130.10.10">
    <property type="entry name" value="YVTN repeat-like/Quinoprotein amine dehydrogenase"/>
    <property type="match status" value="1"/>
</dbReference>
<name>C6XB60_METGS</name>